<feature type="transmembrane region" description="Helical" evidence="2">
    <location>
        <begin position="15"/>
        <end position="34"/>
    </location>
</feature>
<keyword evidence="3" id="KW-0614">Plasmid</keyword>
<organism evidence="3 4">
    <name type="scientific">Leifsonia shinshuensis</name>
    <dbReference type="NCBI Taxonomy" id="150026"/>
    <lineage>
        <taxon>Bacteria</taxon>
        <taxon>Bacillati</taxon>
        <taxon>Actinomycetota</taxon>
        <taxon>Actinomycetes</taxon>
        <taxon>Micrococcales</taxon>
        <taxon>Microbacteriaceae</taxon>
        <taxon>Leifsonia</taxon>
    </lineage>
</organism>
<sequence length="129" mass="12773">MNPGSIKEFLAANGAWIATTAVGLIVLAGVLVGINTSSSGNVGSTIQSAQTVYKLNHGSYGTADQLQAAGNLTLPDAKTKVTINVSSDGSAFCAVSQADGGKPMWSSSEGSRSSDTAPTVAGVACPTAP</sequence>
<keyword evidence="2" id="KW-0812">Transmembrane</keyword>
<dbReference type="RefSeq" id="WP_185279186.1">
    <property type="nucleotide sequence ID" value="NZ_CP043642.1"/>
</dbReference>
<dbReference type="KEGG" id="lse:F1C12_21765"/>
<evidence type="ECO:0000313" key="4">
    <source>
        <dbReference type="Proteomes" id="UP000515511"/>
    </source>
</evidence>
<evidence type="ECO:0000256" key="2">
    <source>
        <dbReference type="SAM" id="Phobius"/>
    </source>
</evidence>
<dbReference type="Proteomes" id="UP000515511">
    <property type="component" value="Plasmid unnamed1"/>
</dbReference>
<feature type="region of interest" description="Disordered" evidence="1">
    <location>
        <begin position="99"/>
        <end position="129"/>
    </location>
</feature>
<proteinExistence type="predicted"/>
<name>A0A7G6YHE8_9MICO</name>
<accession>A0A7G6YHE8</accession>
<keyword evidence="2" id="KW-1133">Transmembrane helix</keyword>
<feature type="compositionally biased region" description="Polar residues" evidence="1">
    <location>
        <begin position="105"/>
        <end position="117"/>
    </location>
</feature>
<dbReference type="EMBL" id="CP043642">
    <property type="protein sequence ID" value="QNE37913.1"/>
    <property type="molecule type" value="Genomic_DNA"/>
</dbReference>
<evidence type="ECO:0000256" key="1">
    <source>
        <dbReference type="SAM" id="MobiDB-lite"/>
    </source>
</evidence>
<dbReference type="AlphaFoldDB" id="A0A7G6YHE8"/>
<protein>
    <submittedName>
        <fullName evidence="3">Uncharacterized protein</fullName>
    </submittedName>
</protein>
<reference evidence="4" key="1">
    <citation type="submission" date="2019-09" db="EMBL/GenBank/DDBJ databases">
        <title>Antimicrobial potential of Antarctic Bacteria.</title>
        <authorList>
            <person name="Benaud N."/>
            <person name="Edwards R.J."/>
            <person name="Ferrari B.C."/>
        </authorList>
    </citation>
    <scope>NUCLEOTIDE SEQUENCE [LARGE SCALE GENOMIC DNA]</scope>
    <source>
        <strain evidence="4">INR9</strain>
        <plasmid evidence="4">unnamed1</plasmid>
    </source>
</reference>
<evidence type="ECO:0000313" key="3">
    <source>
        <dbReference type="EMBL" id="QNE37913.1"/>
    </source>
</evidence>
<gene>
    <name evidence="3" type="ORF">F1C12_21765</name>
</gene>
<keyword evidence="2" id="KW-0472">Membrane</keyword>
<geneLocation type="plasmid" evidence="3 4">
    <name>unnamed1</name>
</geneLocation>